<evidence type="ECO:0000313" key="1">
    <source>
        <dbReference type="EMBL" id="MCM2374946.1"/>
    </source>
</evidence>
<evidence type="ECO:0000313" key="2">
    <source>
        <dbReference type="Proteomes" id="UP001202961"/>
    </source>
</evidence>
<sequence>RAIALGIELTRQADRDEFEESAREHRFEVCSVPESVIETTGATTYPRLLELQDDLPIDMIWSGRQSILDDGEITRSTAANQVHGSRPLIQYELSGLKHQRSARQVEVVSVLGGIRVLSSSRHLPDAIDFYHSYVDQHASVE</sequence>
<evidence type="ECO:0008006" key="3">
    <source>
        <dbReference type="Google" id="ProtNLM"/>
    </source>
</evidence>
<feature type="non-terminal residue" evidence="1">
    <location>
        <position position="1"/>
    </location>
</feature>
<organism evidence="1 2">
    <name type="scientific">Aporhodopirellula aestuarii</name>
    <dbReference type="NCBI Taxonomy" id="2950107"/>
    <lineage>
        <taxon>Bacteria</taxon>
        <taxon>Pseudomonadati</taxon>
        <taxon>Planctomycetota</taxon>
        <taxon>Planctomycetia</taxon>
        <taxon>Pirellulales</taxon>
        <taxon>Pirellulaceae</taxon>
        <taxon>Aporhodopirellula</taxon>
    </lineage>
</organism>
<dbReference type="EMBL" id="JAMQBK010000114">
    <property type="protein sequence ID" value="MCM2374946.1"/>
    <property type="molecule type" value="Genomic_DNA"/>
</dbReference>
<protein>
    <recommendedName>
        <fullName evidence="3">LysR family transcriptional regulator</fullName>
    </recommendedName>
</protein>
<reference evidence="1 2" key="1">
    <citation type="journal article" date="2022" name="Syst. Appl. Microbiol.">
        <title>Rhodopirellula aestuarii sp. nov., a novel member of the genus Rhodopirellula isolated from brackish sediments collected in the Tagus River estuary, Portugal.</title>
        <authorList>
            <person name="Vitorino I.R."/>
            <person name="Klimek D."/>
            <person name="Calusinska M."/>
            <person name="Lobo-da-Cunha A."/>
            <person name="Vasconcelos V."/>
            <person name="Lage O.M."/>
        </authorList>
    </citation>
    <scope>NUCLEOTIDE SEQUENCE [LARGE SCALE GENOMIC DNA]</scope>
    <source>
        <strain evidence="1 2">ICT_H3.1</strain>
    </source>
</reference>
<dbReference type="Proteomes" id="UP001202961">
    <property type="component" value="Unassembled WGS sequence"/>
</dbReference>
<dbReference type="RefSeq" id="WP_250933268.1">
    <property type="nucleotide sequence ID" value="NZ_JAMQBK010000114.1"/>
</dbReference>
<keyword evidence="2" id="KW-1185">Reference proteome</keyword>
<gene>
    <name evidence="1" type="ORF">NB063_30355</name>
</gene>
<name>A0ABT0UDV5_9BACT</name>
<comment type="caution">
    <text evidence="1">The sequence shown here is derived from an EMBL/GenBank/DDBJ whole genome shotgun (WGS) entry which is preliminary data.</text>
</comment>
<accession>A0ABT0UDV5</accession>
<proteinExistence type="predicted"/>